<dbReference type="CDD" id="cd13520">
    <property type="entry name" value="PBP2_TAXI_TRAP"/>
    <property type="match status" value="1"/>
</dbReference>
<protein>
    <recommendedName>
        <fullName evidence="2">C4-dicarboxylate ABC transporter substrate-binding protein</fullName>
    </recommendedName>
</protein>
<accession>A0A381Y4M0</accession>
<proteinExistence type="predicted"/>
<reference evidence="1" key="1">
    <citation type="submission" date="2018-05" db="EMBL/GenBank/DDBJ databases">
        <authorList>
            <person name="Lanie J.A."/>
            <person name="Ng W.-L."/>
            <person name="Kazmierczak K.M."/>
            <person name="Andrzejewski T.M."/>
            <person name="Davidsen T.M."/>
            <person name="Wayne K.J."/>
            <person name="Tettelin H."/>
            <person name="Glass J.I."/>
            <person name="Rusch D."/>
            <person name="Podicherti R."/>
            <person name="Tsui H.-C.T."/>
            <person name="Winkler M.E."/>
        </authorList>
    </citation>
    <scope>NUCLEOTIDE SEQUENCE</scope>
</reference>
<dbReference type="SUPFAM" id="SSF53850">
    <property type="entry name" value="Periplasmic binding protein-like II"/>
    <property type="match status" value="1"/>
</dbReference>
<dbReference type="AlphaFoldDB" id="A0A381Y4M0"/>
<dbReference type="NCBIfam" id="TIGR02122">
    <property type="entry name" value="TRAP_TAXI"/>
    <property type="match status" value="1"/>
</dbReference>
<dbReference type="InterPro" id="IPR011852">
    <property type="entry name" value="TRAP_TAXI"/>
</dbReference>
<sequence length="331" mass="34764">MKIRKGLIAVVVTGLGLLIGSAQAQDMTFFRIGTGGAGGTYYPIGGLIANAISNPPGSRACDKGGSCGVPGLVAIAVSTNASVANMNAIHAGQLDAGLAGAQSVTQGYNGEGKFVGNKKDNVRVIANLYPEDMHLVTPKGVHFSSLKDLNGKRVGVAAAGSGTQVSVRMILKHYSIKAKEHELGLGQSAQRLADGQLDAFFYAGGTPFAALIQLGSTKGFELYKFSEDERKAINGIIPYYVPSDIAAGVYESIGYDVPTVAVNGQLVTSASQPEELIYQITKALWNKNTRKLLDKGHAKGKAIRLETALKGVLIPLHPGAERFYKEVGMSN</sequence>
<dbReference type="EMBL" id="UINC01017314">
    <property type="protein sequence ID" value="SVA71611.1"/>
    <property type="molecule type" value="Genomic_DNA"/>
</dbReference>
<dbReference type="PANTHER" id="PTHR42941:SF1">
    <property type="entry name" value="SLL1037 PROTEIN"/>
    <property type="match status" value="1"/>
</dbReference>
<dbReference type="Gene3D" id="3.40.190.10">
    <property type="entry name" value="Periplasmic binding protein-like II"/>
    <property type="match status" value="2"/>
</dbReference>
<gene>
    <name evidence="1" type="ORF">METZ01_LOCUS124465</name>
</gene>
<dbReference type="PANTHER" id="PTHR42941">
    <property type="entry name" value="SLL1037 PROTEIN"/>
    <property type="match status" value="1"/>
</dbReference>
<evidence type="ECO:0000313" key="1">
    <source>
        <dbReference type="EMBL" id="SVA71611.1"/>
    </source>
</evidence>
<evidence type="ECO:0008006" key="2">
    <source>
        <dbReference type="Google" id="ProtNLM"/>
    </source>
</evidence>
<organism evidence="1">
    <name type="scientific">marine metagenome</name>
    <dbReference type="NCBI Taxonomy" id="408172"/>
    <lineage>
        <taxon>unclassified sequences</taxon>
        <taxon>metagenomes</taxon>
        <taxon>ecological metagenomes</taxon>
    </lineage>
</organism>
<dbReference type="Pfam" id="PF16868">
    <property type="entry name" value="NMT1_3"/>
    <property type="match status" value="1"/>
</dbReference>
<name>A0A381Y4M0_9ZZZZ</name>